<feature type="compositionally biased region" description="Basic and acidic residues" evidence="1">
    <location>
        <begin position="51"/>
        <end position="60"/>
    </location>
</feature>
<reference evidence="2 3" key="1">
    <citation type="submission" date="2015-11" db="EMBL/GenBank/DDBJ databases">
        <authorList>
            <person name="Lee I.Y."/>
            <person name="Guerrero C.A."/>
            <person name="Bowman C.A."/>
            <person name="Russell D.A."/>
            <person name="Pope W.H."/>
            <person name="Jacobs-Sera D."/>
            <person name="Hendrix R.W."/>
            <person name="Hatfull G.F."/>
        </authorList>
    </citation>
    <scope>NUCLEOTIDE SEQUENCE [LARGE SCALE GENOMIC DNA]</scope>
</reference>
<dbReference type="GeneID" id="40077489"/>
<name>A0A0U4IMP2_9CAUD</name>
<protein>
    <submittedName>
        <fullName evidence="2">Uncharacterized protein</fullName>
    </submittedName>
</protein>
<dbReference type="KEGG" id="vg:40077489"/>
<feature type="compositionally biased region" description="Acidic residues" evidence="1">
    <location>
        <begin position="68"/>
        <end position="80"/>
    </location>
</feature>
<dbReference type="RefSeq" id="YP_009601643.1">
    <property type="nucleotide sequence ID" value="NC_041932.1"/>
</dbReference>
<evidence type="ECO:0000313" key="3">
    <source>
        <dbReference type="Proteomes" id="UP000226425"/>
    </source>
</evidence>
<feature type="compositionally biased region" description="Low complexity" evidence="1">
    <location>
        <begin position="1"/>
        <end position="21"/>
    </location>
</feature>
<evidence type="ECO:0000313" key="2">
    <source>
        <dbReference type="EMBL" id="ALY09663.1"/>
    </source>
</evidence>
<sequence length="176" mass="18631">MAARNTRTTRSAARPAADAGTLEADLTPAKTLADFADVSKAADVPADADVEALKAEDAEAGKGVPTESGDDNVQDPPSDEDVQKLKAEDEARAAELQKFVTGEDKTEDEVIEEAKLDVSNAVDAGGDNVAVVLFDYFRIKLPENLTHVARKGDVIKVSDKVLKRGVNIGGLREIEG</sequence>
<feature type="region of interest" description="Disordered" evidence="1">
    <location>
        <begin position="1"/>
        <end position="23"/>
    </location>
</feature>
<dbReference type="OrthoDB" id="20307at10239"/>
<accession>A0A0U4IMP2</accession>
<feature type="region of interest" description="Disordered" evidence="1">
    <location>
        <begin position="49"/>
        <end position="84"/>
    </location>
</feature>
<evidence type="ECO:0000256" key="1">
    <source>
        <dbReference type="SAM" id="MobiDB-lite"/>
    </source>
</evidence>
<dbReference type="EMBL" id="KU160656">
    <property type="protein sequence ID" value="ALY09663.1"/>
    <property type="molecule type" value="Genomic_DNA"/>
</dbReference>
<gene>
    <name evidence="2" type="primary">10</name>
    <name evidence="2" type="ORF">MARTHA_10</name>
</gene>
<keyword evidence="3" id="KW-1185">Reference proteome</keyword>
<organism evidence="2 3">
    <name type="scientific">Arthrobacter phage Martha</name>
    <dbReference type="NCBI Taxonomy" id="1772307"/>
    <lineage>
        <taxon>Viruses</taxon>
        <taxon>Duplodnaviria</taxon>
        <taxon>Heunggongvirae</taxon>
        <taxon>Uroviricota</taxon>
        <taxon>Caudoviricetes</taxon>
        <taxon>Berryhillviridae</taxon>
        <taxon>Marthavirus</taxon>
        <taxon>Marthavirus martha</taxon>
    </lineage>
</organism>
<proteinExistence type="predicted"/>
<dbReference type="Proteomes" id="UP000226425">
    <property type="component" value="Segment"/>
</dbReference>